<evidence type="ECO:0000256" key="5">
    <source>
        <dbReference type="ARBA" id="ARBA00022989"/>
    </source>
</evidence>
<dbReference type="InterPro" id="IPR020846">
    <property type="entry name" value="MFS_dom"/>
</dbReference>
<evidence type="ECO:0000256" key="3">
    <source>
        <dbReference type="ARBA" id="ARBA00022448"/>
    </source>
</evidence>
<evidence type="ECO:0000256" key="2">
    <source>
        <dbReference type="ARBA" id="ARBA00010992"/>
    </source>
</evidence>
<dbReference type="Gene3D" id="1.20.1250.20">
    <property type="entry name" value="MFS general substrate transporter like domains"/>
    <property type="match status" value="1"/>
</dbReference>
<feature type="transmembrane region" description="Helical" evidence="8">
    <location>
        <begin position="219"/>
        <end position="238"/>
    </location>
</feature>
<evidence type="ECO:0000256" key="8">
    <source>
        <dbReference type="SAM" id="Phobius"/>
    </source>
</evidence>
<gene>
    <name evidence="10" type="ORF">SLS62_001084</name>
</gene>
<dbReference type="InterPro" id="IPR036259">
    <property type="entry name" value="MFS_trans_sf"/>
</dbReference>
<organism evidence="10 11">
    <name type="scientific">Diatrype stigma</name>
    <dbReference type="NCBI Taxonomy" id="117547"/>
    <lineage>
        <taxon>Eukaryota</taxon>
        <taxon>Fungi</taxon>
        <taxon>Dikarya</taxon>
        <taxon>Ascomycota</taxon>
        <taxon>Pezizomycotina</taxon>
        <taxon>Sordariomycetes</taxon>
        <taxon>Xylariomycetidae</taxon>
        <taxon>Xylariales</taxon>
        <taxon>Diatrypaceae</taxon>
        <taxon>Diatrype</taxon>
    </lineage>
</organism>
<keyword evidence="3 7" id="KW-0813">Transport</keyword>
<dbReference type="InterPro" id="IPR003663">
    <property type="entry name" value="Sugar/inositol_transpt"/>
</dbReference>
<sequence>MAVINPIYVTENAPRGIRGLLTGMYQLFIVTGGMIAFWINYAVSLSESEDSASMYIIPLAVQGIPAALLFSLMVIANESPRYLARKDRWEEAKKVLIRIRQLPESHPYLQEEFQEIAHQLDEEKRLMGNATFLSLQREMWLVPSNRKRALLSFLLMVCQQLTGTNAINTYAPQIFKNLGITGTSTSLFSTGIYGIVKVVSCVCFLLFMADSLGRRRSLLVSSVGQAWCMFSIGLYVRFSPPVDGQPVPPAGYYALVCIFVFAAFFQLGWGPACWILVSEIPAARLRPMNVAIGAATQWLFNFVVAKVVPLMLANIGAHGYG</sequence>
<feature type="transmembrane region" description="Helical" evidence="8">
    <location>
        <begin position="187"/>
        <end position="207"/>
    </location>
</feature>
<evidence type="ECO:0000256" key="1">
    <source>
        <dbReference type="ARBA" id="ARBA00004141"/>
    </source>
</evidence>
<feature type="transmembrane region" description="Helical" evidence="8">
    <location>
        <begin position="250"/>
        <end position="277"/>
    </location>
</feature>
<dbReference type="InterPro" id="IPR050360">
    <property type="entry name" value="MFS_Sugar_Transporters"/>
</dbReference>
<dbReference type="PRINTS" id="PR00171">
    <property type="entry name" value="SUGRTRNSPORT"/>
</dbReference>
<dbReference type="AlphaFoldDB" id="A0AAN9V0T8"/>
<protein>
    <recommendedName>
        <fullName evidence="9">Major facilitator superfamily (MFS) profile domain-containing protein</fullName>
    </recommendedName>
</protein>
<name>A0AAN9V0T8_9PEZI</name>
<evidence type="ECO:0000313" key="11">
    <source>
        <dbReference type="Proteomes" id="UP001320420"/>
    </source>
</evidence>
<keyword evidence="11" id="KW-1185">Reference proteome</keyword>
<dbReference type="NCBIfam" id="TIGR00879">
    <property type="entry name" value="SP"/>
    <property type="match status" value="1"/>
</dbReference>
<dbReference type="GO" id="GO:0005351">
    <property type="term" value="F:carbohydrate:proton symporter activity"/>
    <property type="evidence" value="ECO:0007669"/>
    <property type="project" value="TreeGrafter"/>
</dbReference>
<evidence type="ECO:0000256" key="4">
    <source>
        <dbReference type="ARBA" id="ARBA00022692"/>
    </source>
</evidence>
<dbReference type="Pfam" id="PF00083">
    <property type="entry name" value="Sugar_tr"/>
    <property type="match status" value="1"/>
</dbReference>
<dbReference type="GO" id="GO:0016020">
    <property type="term" value="C:membrane"/>
    <property type="evidence" value="ECO:0007669"/>
    <property type="project" value="UniProtKB-SubCell"/>
</dbReference>
<feature type="transmembrane region" description="Helical" evidence="8">
    <location>
        <begin position="149"/>
        <end position="167"/>
    </location>
</feature>
<dbReference type="Proteomes" id="UP001320420">
    <property type="component" value="Unassembled WGS sequence"/>
</dbReference>
<dbReference type="PROSITE" id="PS00216">
    <property type="entry name" value="SUGAR_TRANSPORT_1"/>
    <property type="match status" value="1"/>
</dbReference>
<dbReference type="PANTHER" id="PTHR48022">
    <property type="entry name" value="PLASTIDIC GLUCOSE TRANSPORTER 4"/>
    <property type="match status" value="1"/>
</dbReference>
<reference evidence="10 11" key="1">
    <citation type="submission" date="2024-02" db="EMBL/GenBank/DDBJ databases">
        <title>De novo assembly and annotation of 12 fungi associated with fruit tree decline syndrome in Ontario, Canada.</title>
        <authorList>
            <person name="Sulman M."/>
            <person name="Ellouze W."/>
            <person name="Ilyukhin E."/>
        </authorList>
    </citation>
    <scope>NUCLEOTIDE SEQUENCE [LARGE SCALE GENOMIC DNA]</scope>
    <source>
        <strain evidence="10 11">M11/M66-122</strain>
    </source>
</reference>
<dbReference type="InterPro" id="IPR005829">
    <property type="entry name" value="Sugar_transporter_CS"/>
</dbReference>
<evidence type="ECO:0000313" key="10">
    <source>
        <dbReference type="EMBL" id="KAK7757066.1"/>
    </source>
</evidence>
<evidence type="ECO:0000259" key="9">
    <source>
        <dbReference type="PROSITE" id="PS50850"/>
    </source>
</evidence>
<keyword evidence="6 8" id="KW-0472">Membrane</keyword>
<comment type="subcellular location">
    <subcellularLocation>
        <location evidence="1">Membrane</location>
        <topology evidence="1">Multi-pass membrane protein</topology>
    </subcellularLocation>
</comment>
<keyword evidence="5 8" id="KW-1133">Transmembrane helix</keyword>
<feature type="transmembrane region" description="Helical" evidence="8">
    <location>
        <begin position="24"/>
        <end position="43"/>
    </location>
</feature>
<dbReference type="PROSITE" id="PS50850">
    <property type="entry name" value="MFS"/>
    <property type="match status" value="1"/>
</dbReference>
<feature type="transmembrane region" description="Helical" evidence="8">
    <location>
        <begin position="55"/>
        <end position="76"/>
    </location>
</feature>
<evidence type="ECO:0000256" key="7">
    <source>
        <dbReference type="RuleBase" id="RU003346"/>
    </source>
</evidence>
<accession>A0AAN9V0T8</accession>
<keyword evidence="4 8" id="KW-0812">Transmembrane</keyword>
<dbReference type="EMBL" id="JAKJXP020000004">
    <property type="protein sequence ID" value="KAK7757066.1"/>
    <property type="molecule type" value="Genomic_DNA"/>
</dbReference>
<feature type="transmembrane region" description="Helical" evidence="8">
    <location>
        <begin position="298"/>
        <end position="320"/>
    </location>
</feature>
<comment type="similarity">
    <text evidence="2 7">Belongs to the major facilitator superfamily. Sugar transporter (TC 2.A.1.1) family.</text>
</comment>
<dbReference type="InterPro" id="IPR005828">
    <property type="entry name" value="MFS_sugar_transport-like"/>
</dbReference>
<comment type="caution">
    <text evidence="10">The sequence shown here is derived from an EMBL/GenBank/DDBJ whole genome shotgun (WGS) entry which is preliminary data.</text>
</comment>
<dbReference type="SUPFAM" id="SSF103473">
    <property type="entry name" value="MFS general substrate transporter"/>
    <property type="match status" value="1"/>
</dbReference>
<proteinExistence type="inferred from homology"/>
<dbReference type="PANTHER" id="PTHR48022:SF21">
    <property type="entry name" value="QUINATE TRANSPORTER, PUTATIVE (AFU_ORTHOLOGUE AFUA_6G06960)-RELATED"/>
    <property type="match status" value="1"/>
</dbReference>
<evidence type="ECO:0000256" key="6">
    <source>
        <dbReference type="ARBA" id="ARBA00023136"/>
    </source>
</evidence>
<feature type="domain" description="Major facilitator superfamily (MFS) profile" evidence="9">
    <location>
        <begin position="1"/>
        <end position="321"/>
    </location>
</feature>